<dbReference type="PROSITE" id="PS00284">
    <property type="entry name" value="SERPIN"/>
    <property type="match status" value="1"/>
</dbReference>
<gene>
    <name evidence="5" type="ORF">BV898_06176</name>
</gene>
<dbReference type="EMBL" id="MTYJ01000035">
    <property type="protein sequence ID" value="OQV19908.1"/>
    <property type="molecule type" value="Genomic_DNA"/>
</dbReference>
<evidence type="ECO:0000256" key="1">
    <source>
        <dbReference type="ARBA" id="ARBA00009500"/>
    </source>
</evidence>
<dbReference type="Gene3D" id="2.30.39.10">
    <property type="entry name" value="Alpha-1-antitrypsin, domain 1"/>
    <property type="match status" value="1"/>
</dbReference>
<proteinExistence type="inferred from homology"/>
<dbReference type="InterPro" id="IPR023795">
    <property type="entry name" value="Serpin_CS"/>
</dbReference>
<dbReference type="SMART" id="SM00093">
    <property type="entry name" value="SERPIN"/>
    <property type="match status" value="1"/>
</dbReference>
<feature type="chain" id="PRO_5012777248" evidence="3">
    <location>
        <begin position="23"/>
        <end position="399"/>
    </location>
</feature>
<dbReference type="Gene3D" id="3.30.497.10">
    <property type="entry name" value="Antithrombin, subunit I, domain 2"/>
    <property type="match status" value="1"/>
</dbReference>
<evidence type="ECO:0000313" key="6">
    <source>
        <dbReference type="Proteomes" id="UP000192578"/>
    </source>
</evidence>
<feature type="signal peptide" evidence="3">
    <location>
        <begin position="1"/>
        <end position="22"/>
    </location>
</feature>
<evidence type="ECO:0000256" key="2">
    <source>
        <dbReference type="RuleBase" id="RU000411"/>
    </source>
</evidence>
<dbReference type="InterPro" id="IPR036186">
    <property type="entry name" value="Serpin_sf"/>
</dbReference>
<dbReference type="Proteomes" id="UP000192578">
    <property type="component" value="Unassembled WGS sequence"/>
</dbReference>
<keyword evidence="6" id="KW-1185">Reference proteome</keyword>
<accession>A0A1W0WXG7</accession>
<sequence length="399" mass="43511">MGSPHWQAILVVVAATVGLSAGLQAPNKFAVELYKSVAKTGGPDKNVALSPFSAEAALTMTYVGAAGTTKSELASVLGLGDDGVASLARNFKSINAGSQDYVLQSANGIFLEKTYEILSEFRSSVMDDFGANISTVDFVKQADQSRVRINSFVEEKTNNKIRDLFPAGSLDSDTRLVLVNAVYFKAQWSNQFKKEQTNSQPFTLTNGQQKQVQLMDLGKEWVPYAVSAELGGAQVVELNYQGYDTSMVVILPKKQTGLKALEGLLNATSLNKTLEKLSENQVHVFLPKFKISADYQLVENLKAIGIKTAFQNGADFSAISRRGNLKISKVVQKVFINVDENGTEAAAATGVQAVTYMLRTSNREPDVFRADRPFIYLIRHKETNSILFLGKVADPTLEN</sequence>
<dbReference type="InterPro" id="IPR042185">
    <property type="entry name" value="Serpin_sf_2"/>
</dbReference>
<dbReference type="InterPro" id="IPR023796">
    <property type="entry name" value="Serpin_dom"/>
</dbReference>
<keyword evidence="3" id="KW-0732">Signal</keyword>
<organism evidence="5 6">
    <name type="scientific">Hypsibius exemplaris</name>
    <name type="common">Freshwater tardigrade</name>
    <dbReference type="NCBI Taxonomy" id="2072580"/>
    <lineage>
        <taxon>Eukaryota</taxon>
        <taxon>Metazoa</taxon>
        <taxon>Ecdysozoa</taxon>
        <taxon>Tardigrada</taxon>
        <taxon>Eutardigrada</taxon>
        <taxon>Parachela</taxon>
        <taxon>Hypsibioidea</taxon>
        <taxon>Hypsibiidae</taxon>
        <taxon>Hypsibius</taxon>
    </lineage>
</organism>
<dbReference type="AlphaFoldDB" id="A0A1W0WXG7"/>
<dbReference type="GO" id="GO:0005615">
    <property type="term" value="C:extracellular space"/>
    <property type="evidence" value="ECO:0007669"/>
    <property type="project" value="InterPro"/>
</dbReference>
<protein>
    <submittedName>
        <fullName evidence="5">Serpin B8</fullName>
    </submittedName>
</protein>
<evidence type="ECO:0000259" key="4">
    <source>
        <dbReference type="SMART" id="SM00093"/>
    </source>
</evidence>
<dbReference type="PANTHER" id="PTHR11461">
    <property type="entry name" value="SERINE PROTEASE INHIBITOR, SERPIN"/>
    <property type="match status" value="1"/>
</dbReference>
<dbReference type="GO" id="GO:0004867">
    <property type="term" value="F:serine-type endopeptidase inhibitor activity"/>
    <property type="evidence" value="ECO:0007669"/>
    <property type="project" value="InterPro"/>
</dbReference>
<reference evidence="6" key="1">
    <citation type="submission" date="2017-01" db="EMBL/GenBank/DDBJ databases">
        <title>Comparative genomics of anhydrobiosis in the tardigrade Hypsibius dujardini.</title>
        <authorList>
            <person name="Yoshida Y."/>
            <person name="Koutsovoulos G."/>
            <person name="Laetsch D."/>
            <person name="Stevens L."/>
            <person name="Kumar S."/>
            <person name="Horikawa D."/>
            <person name="Ishino K."/>
            <person name="Komine S."/>
            <person name="Tomita M."/>
            <person name="Blaxter M."/>
            <person name="Arakawa K."/>
        </authorList>
    </citation>
    <scope>NUCLEOTIDE SEQUENCE [LARGE SCALE GENOMIC DNA]</scope>
    <source>
        <strain evidence="6">Z151</strain>
    </source>
</reference>
<dbReference type="SUPFAM" id="SSF56574">
    <property type="entry name" value="Serpins"/>
    <property type="match status" value="1"/>
</dbReference>
<comment type="caution">
    <text evidence="5">The sequence shown here is derived from an EMBL/GenBank/DDBJ whole genome shotgun (WGS) entry which is preliminary data.</text>
</comment>
<evidence type="ECO:0000256" key="3">
    <source>
        <dbReference type="SAM" id="SignalP"/>
    </source>
</evidence>
<dbReference type="Pfam" id="PF00079">
    <property type="entry name" value="Serpin"/>
    <property type="match status" value="1"/>
</dbReference>
<comment type="similarity">
    <text evidence="1 2">Belongs to the serpin family.</text>
</comment>
<name>A0A1W0WXG7_HYPEX</name>
<evidence type="ECO:0000313" key="5">
    <source>
        <dbReference type="EMBL" id="OQV19908.1"/>
    </source>
</evidence>
<dbReference type="CDD" id="cd19590">
    <property type="entry name" value="serpin_thermopin-like"/>
    <property type="match status" value="1"/>
</dbReference>
<dbReference type="InterPro" id="IPR042178">
    <property type="entry name" value="Serpin_sf_1"/>
</dbReference>
<dbReference type="PANTHER" id="PTHR11461:SF211">
    <property type="entry name" value="GH10112P-RELATED"/>
    <property type="match status" value="1"/>
</dbReference>
<dbReference type="OrthoDB" id="671595at2759"/>
<dbReference type="InterPro" id="IPR000215">
    <property type="entry name" value="Serpin_fam"/>
</dbReference>
<feature type="domain" description="Serpin" evidence="4">
    <location>
        <begin position="31"/>
        <end position="395"/>
    </location>
</feature>